<dbReference type="SUPFAM" id="SSF143990">
    <property type="entry name" value="YbiA-like"/>
    <property type="match status" value="1"/>
</dbReference>
<evidence type="ECO:0000313" key="4">
    <source>
        <dbReference type="EMBL" id="NJC25666.1"/>
    </source>
</evidence>
<keyword evidence="5" id="KW-1185">Reference proteome</keyword>
<comment type="caution">
    <text evidence="4">The sequence shown here is derived from an EMBL/GenBank/DDBJ whole genome shotgun (WGS) entry which is preliminary data.</text>
</comment>
<name>A0ABX0X8T2_9BACT</name>
<evidence type="ECO:0000256" key="2">
    <source>
        <dbReference type="ARBA" id="ARBA00000751"/>
    </source>
</evidence>
<proteinExistence type="predicted"/>
<organism evidence="4 5">
    <name type="scientific">Neolewinella antarctica</name>
    <dbReference type="NCBI Taxonomy" id="442734"/>
    <lineage>
        <taxon>Bacteria</taxon>
        <taxon>Pseudomonadati</taxon>
        <taxon>Bacteroidota</taxon>
        <taxon>Saprospiria</taxon>
        <taxon>Saprospirales</taxon>
        <taxon>Lewinellaceae</taxon>
        <taxon>Neolewinella</taxon>
    </lineage>
</organism>
<feature type="domain" description="NADAR" evidence="3">
    <location>
        <begin position="65"/>
        <end position="226"/>
    </location>
</feature>
<dbReference type="InterPro" id="IPR012816">
    <property type="entry name" value="NADAR"/>
</dbReference>
<comment type="catalytic activity">
    <reaction evidence="1">
        <text>5-amino-6-(5-phospho-D-ribosylamino)uracil + H2O = 5,6-diaminouracil + D-ribose 5-phosphate</text>
        <dbReference type="Rhea" id="RHEA:55020"/>
        <dbReference type="ChEBI" id="CHEBI:15377"/>
        <dbReference type="ChEBI" id="CHEBI:46252"/>
        <dbReference type="ChEBI" id="CHEBI:58453"/>
        <dbReference type="ChEBI" id="CHEBI:78346"/>
    </reaction>
</comment>
<dbReference type="NCBIfam" id="TIGR02464">
    <property type="entry name" value="ribofla_fusion"/>
    <property type="match status" value="1"/>
</dbReference>
<dbReference type="InterPro" id="IPR037238">
    <property type="entry name" value="YbiA-like_sf"/>
</dbReference>
<dbReference type="Pfam" id="PF08719">
    <property type="entry name" value="NADAR"/>
    <property type="match status" value="1"/>
</dbReference>
<dbReference type="EMBL" id="JAATJH010000002">
    <property type="protein sequence ID" value="NJC25666.1"/>
    <property type="molecule type" value="Genomic_DNA"/>
</dbReference>
<accession>A0ABX0X8T2</accession>
<protein>
    <recommendedName>
        <fullName evidence="3">NADAR domain-containing protein</fullName>
    </recommendedName>
</protein>
<dbReference type="Gene3D" id="1.10.357.40">
    <property type="entry name" value="YbiA-like"/>
    <property type="match status" value="1"/>
</dbReference>
<evidence type="ECO:0000259" key="3">
    <source>
        <dbReference type="Pfam" id="PF08719"/>
    </source>
</evidence>
<dbReference type="CDD" id="cd15457">
    <property type="entry name" value="NADAR"/>
    <property type="match status" value="1"/>
</dbReference>
<reference evidence="4 5" key="1">
    <citation type="submission" date="2020-03" db="EMBL/GenBank/DDBJ databases">
        <title>Genomic Encyclopedia of Type Strains, Phase IV (KMG-IV): sequencing the most valuable type-strain genomes for metagenomic binning, comparative biology and taxonomic classification.</title>
        <authorList>
            <person name="Goeker M."/>
        </authorList>
    </citation>
    <scope>NUCLEOTIDE SEQUENCE [LARGE SCALE GENOMIC DNA]</scope>
    <source>
        <strain evidence="4 5">DSM 105096</strain>
    </source>
</reference>
<dbReference type="RefSeq" id="WP_168036457.1">
    <property type="nucleotide sequence ID" value="NZ_JAATJH010000002.1"/>
</dbReference>
<comment type="catalytic activity">
    <reaction evidence="2">
        <text>2,5-diamino-6-hydroxy-4-(5-phosphoribosylamino)-pyrimidine + H2O = 2,5,6-triamino-4-hydroxypyrimidine + D-ribose 5-phosphate</text>
        <dbReference type="Rhea" id="RHEA:23436"/>
        <dbReference type="ChEBI" id="CHEBI:15377"/>
        <dbReference type="ChEBI" id="CHEBI:58614"/>
        <dbReference type="ChEBI" id="CHEBI:78346"/>
        <dbReference type="ChEBI" id="CHEBI:137796"/>
    </reaction>
</comment>
<sequence>MATKKLADQEILGSNSFFVSRRDISDFSFEEKLNSEVATYNIGGLLRKRIARNGGQELFTCFSETDSTLSQHHPCTFKGSVFTIINRVLLPVTFSEEHTYSSTQQFLLHNKALLFMNIKAAENILKSNDPQEQQRIGGAVTNFDPPVWKYARSEIVLRGNRLKFSQNDELAADLLATAGKTLVNASVKNKIWGAGLAASDSLIQDRDNWPGLNLLGEVLTEIRDEMLG</sequence>
<evidence type="ECO:0000313" key="5">
    <source>
        <dbReference type="Proteomes" id="UP000770785"/>
    </source>
</evidence>
<evidence type="ECO:0000256" key="1">
    <source>
        <dbReference type="ARBA" id="ARBA00000022"/>
    </source>
</evidence>
<gene>
    <name evidence="4" type="ORF">GGR27_001165</name>
</gene>
<dbReference type="Proteomes" id="UP000770785">
    <property type="component" value="Unassembled WGS sequence"/>
</dbReference>